<evidence type="ECO:0000313" key="9">
    <source>
        <dbReference type="EMBL" id="QHT11741.1"/>
    </source>
</evidence>
<evidence type="ECO:0000256" key="1">
    <source>
        <dbReference type="ARBA" id="ARBA00006271"/>
    </source>
</evidence>
<organism evidence="9">
    <name type="scientific">viral metagenome</name>
    <dbReference type="NCBI Taxonomy" id="1070528"/>
    <lineage>
        <taxon>unclassified sequences</taxon>
        <taxon>metagenomes</taxon>
        <taxon>organismal metagenomes</taxon>
    </lineage>
</organism>
<dbReference type="SUPFAM" id="SSF52540">
    <property type="entry name" value="P-loop containing nucleoside triphosphate hydrolases"/>
    <property type="match status" value="1"/>
</dbReference>
<evidence type="ECO:0000256" key="4">
    <source>
        <dbReference type="ARBA" id="ARBA00022840"/>
    </source>
</evidence>
<dbReference type="PANTHER" id="PTHR11361">
    <property type="entry name" value="DNA MISMATCH REPAIR PROTEIN MUTS FAMILY MEMBER"/>
    <property type="match status" value="1"/>
</dbReference>
<dbReference type="GO" id="GO:0140664">
    <property type="term" value="F:ATP-dependent DNA damage sensor activity"/>
    <property type="evidence" value="ECO:0007669"/>
    <property type="project" value="InterPro"/>
</dbReference>
<evidence type="ECO:0000259" key="8">
    <source>
        <dbReference type="SMART" id="SM00534"/>
    </source>
</evidence>
<dbReference type="InterPro" id="IPR027417">
    <property type="entry name" value="P-loop_NTPase"/>
</dbReference>
<keyword evidence="3" id="KW-0227">DNA damage</keyword>
<accession>A0A6C0D5B6</accession>
<feature type="compositionally biased region" description="Basic and acidic residues" evidence="6">
    <location>
        <begin position="567"/>
        <end position="577"/>
    </location>
</feature>
<dbReference type="SMART" id="SM00534">
    <property type="entry name" value="MUTSac"/>
    <property type="match status" value="1"/>
</dbReference>
<dbReference type="InterPro" id="IPR000432">
    <property type="entry name" value="DNA_mismatch_repair_MutS_C"/>
</dbReference>
<keyword evidence="2" id="KW-0547">Nucleotide-binding</keyword>
<dbReference type="GO" id="GO:0030983">
    <property type="term" value="F:mismatched DNA binding"/>
    <property type="evidence" value="ECO:0007669"/>
    <property type="project" value="InterPro"/>
</dbReference>
<dbReference type="InterPro" id="IPR007696">
    <property type="entry name" value="DNA_mismatch_repair_MutS_core"/>
</dbReference>
<feature type="domain" description="DNA mismatch repair protein MutS core" evidence="7">
    <location>
        <begin position="356"/>
        <end position="779"/>
    </location>
</feature>
<dbReference type="CDD" id="cd00085">
    <property type="entry name" value="HNHc"/>
    <property type="match status" value="1"/>
</dbReference>
<feature type="region of interest" description="Disordered" evidence="6">
    <location>
        <begin position="557"/>
        <end position="582"/>
    </location>
</feature>
<evidence type="ECO:0008006" key="10">
    <source>
        <dbReference type="Google" id="ProtNLM"/>
    </source>
</evidence>
<evidence type="ECO:0000259" key="7">
    <source>
        <dbReference type="SMART" id="SM00533"/>
    </source>
</evidence>
<dbReference type="InterPro" id="IPR007695">
    <property type="entry name" value="DNA_mismatch_repair_MutS-lik_N"/>
</dbReference>
<dbReference type="GO" id="GO:0032301">
    <property type="term" value="C:MutSalpha complex"/>
    <property type="evidence" value="ECO:0007669"/>
    <property type="project" value="TreeGrafter"/>
</dbReference>
<dbReference type="PIRSF" id="PIRSF037677">
    <property type="entry name" value="DNA_mis_repair_Msh6"/>
    <property type="match status" value="1"/>
</dbReference>
<proteinExistence type="inferred from homology"/>
<keyword evidence="4" id="KW-0067">ATP-binding</keyword>
<name>A0A6C0D5B6_9ZZZZ</name>
<reference evidence="9" key="1">
    <citation type="journal article" date="2020" name="Nature">
        <title>Giant virus diversity and host interactions through global metagenomics.</title>
        <authorList>
            <person name="Schulz F."/>
            <person name="Roux S."/>
            <person name="Paez-Espino D."/>
            <person name="Jungbluth S."/>
            <person name="Walsh D.A."/>
            <person name="Denef V.J."/>
            <person name="McMahon K.D."/>
            <person name="Konstantinidis K.T."/>
            <person name="Eloe-Fadrosh E.A."/>
            <person name="Kyrpides N.C."/>
            <person name="Woyke T."/>
        </authorList>
    </citation>
    <scope>NUCLEOTIDE SEQUENCE</scope>
    <source>
        <strain evidence="9">GVMAG-M-3300023174-116</strain>
    </source>
</reference>
<dbReference type="SUPFAM" id="SSF48334">
    <property type="entry name" value="DNA repair protein MutS, domain III"/>
    <property type="match status" value="1"/>
</dbReference>
<evidence type="ECO:0000256" key="3">
    <source>
        <dbReference type="ARBA" id="ARBA00022763"/>
    </source>
</evidence>
<dbReference type="Gene3D" id="1.10.1420.10">
    <property type="match status" value="1"/>
</dbReference>
<keyword evidence="5" id="KW-0238">DNA-binding</keyword>
<dbReference type="Gene3D" id="3.40.50.300">
    <property type="entry name" value="P-loop containing nucleotide triphosphate hydrolases"/>
    <property type="match status" value="1"/>
</dbReference>
<dbReference type="Pfam" id="PF05192">
    <property type="entry name" value="MutS_III"/>
    <property type="match status" value="1"/>
</dbReference>
<dbReference type="GO" id="GO:0006298">
    <property type="term" value="P:mismatch repair"/>
    <property type="evidence" value="ECO:0007669"/>
    <property type="project" value="InterPro"/>
</dbReference>
<dbReference type="Gene3D" id="3.40.1170.10">
    <property type="entry name" value="DNA repair protein MutS, domain I"/>
    <property type="match status" value="1"/>
</dbReference>
<dbReference type="PANTHER" id="PTHR11361:SF148">
    <property type="entry name" value="DNA MISMATCH REPAIR PROTEIN MSH6"/>
    <property type="match status" value="1"/>
</dbReference>
<dbReference type="GO" id="GO:0005524">
    <property type="term" value="F:ATP binding"/>
    <property type="evidence" value="ECO:0007669"/>
    <property type="project" value="UniProtKB-KW"/>
</dbReference>
<evidence type="ECO:0000256" key="2">
    <source>
        <dbReference type="ARBA" id="ARBA00022741"/>
    </source>
</evidence>
<comment type="similarity">
    <text evidence="1">Belongs to the DNA mismatch repair MutS family.</text>
</comment>
<dbReference type="Pfam" id="PF01624">
    <property type="entry name" value="MutS_I"/>
    <property type="match status" value="1"/>
</dbReference>
<dbReference type="InterPro" id="IPR036187">
    <property type="entry name" value="DNA_mismatch_repair_MutS_sf"/>
</dbReference>
<dbReference type="AlphaFoldDB" id="A0A6C0D5B6"/>
<feature type="domain" description="DNA mismatch repair proteins mutS family" evidence="8">
    <location>
        <begin position="796"/>
        <end position="986"/>
    </location>
</feature>
<dbReference type="InterPro" id="IPR003615">
    <property type="entry name" value="HNH_nuc"/>
</dbReference>
<evidence type="ECO:0000256" key="5">
    <source>
        <dbReference type="ARBA" id="ARBA00023125"/>
    </source>
</evidence>
<dbReference type="EMBL" id="MN739537">
    <property type="protein sequence ID" value="QHT11741.1"/>
    <property type="molecule type" value="Genomic_DNA"/>
</dbReference>
<dbReference type="SUPFAM" id="SSF55271">
    <property type="entry name" value="DNA repair protein MutS, domain I"/>
    <property type="match status" value="1"/>
</dbReference>
<sequence>MTLVEEYLEHTKNYKQVYGDKTLVLMQVGSFYECYAIKKGEGIYEGSNIVDFAQINDMVIAHKNTMVNDDNVVMAGFGLPQLDKYVKRMLNNGYTVIIFAQDLQMKNTSRSLIGIYSPGTYFDTNDNTNSTSENSNSNTNLSNNTLCLWIHYSKPNKFVKNETLTIGLNIIDILTGKLVNYEYSQPYENSPTTYDQLEKYISIYNPSEVIIISNKMNSNELNSNSNTYIDDVISYANINAQKIHKVYLDEKEVSKVASKAVDSFEKIAANCEKQVYQETLIDKIYGAGAYRTNFEFQNYSIANQSLCFLIDFIDKHNPALIKHIDFPCFENINSKLILANHSLKQLNMISDQRHNGKLGCVANFLNNCITNAGKRKFNYDLLHPICASASLNASYDVTEHLIKTQFYKSIRDYLLNVRDIEKIDRKLVLGKIEPRDFASLYNNLSNVSTLFEKITCNQENKELALYIGNIINYNISEACNKINNYIASVFELSKLNVTIDKLNNNDLESMFFINKNYNANLNKLYKNSLDSRQQLEAIAFFFSNLLMEYEKSRTTNSSKAKAKAKTSKKETNEDKNSDYIANPSLTNDDTLSGGYIKFHETSKNEVMLVTTKRRGAILKEIIQKIIEKSGTKYEYINYTSKYSKFGEIIEIDLSSILFKNHGSANSNIIVYSPQIDNICYDIQNSREQLIEEINSNYKAILCEFKNIIYDVVTNTNVTSKNERFSLLGKISQFIALSDVCYVKAYNALKYNYCRPVINEGSSKSYVNFKKIRHCLIEQLNTNELYVTNDLEIGASNNGLLLYGTNAVGKTSFIKSIGIALIMAQAGMFVPCEEFTYYPYEYLFTRLLGNDNIFKGLSTFAVEMCELRTILKNANSKSIILGDELCSGTESTSALSIFVSSLERLHALASTFLFATHFHEILEYEEVKNLDAMKIYHMSVFFDREQKTLIYNRKLRTGPGQSMYGLEVCKSLDLPDDFIERAYAIRNKYNKSNISVLEAKKSRYNANKLRGMCELCNNNEGTEVHHLQYQKNAKDGIINGEFNKNHKANLINICEACHNKIHSSDQEFRITKTTNGYKLLEL</sequence>
<dbReference type="InterPro" id="IPR017261">
    <property type="entry name" value="DNA_mismatch_repair_MutS/MSH"/>
</dbReference>
<dbReference type="SMART" id="SM00533">
    <property type="entry name" value="MUTSd"/>
    <property type="match status" value="1"/>
</dbReference>
<evidence type="ECO:0000256" key="6">
    <source>
        <dbReference type="SAM" id="MobiDB-lite"/>
    </source>
</evidence>
<protein>
    <recommendedName>
        <fullName evidence="10">DNA mismatch repair proteins mutS family domain-containing protein</fullName>
    </recommendedName>
</protein>
<dbReference type="Pfam" id="PF00488">
    <property type="entry name" value="MutS_V"/>
    <property type="match status" value="1"/>
</dbReference>
<dbReference type="InterPro" id="IPR045076">
    <property type="entry name" value="MutS"/>
</dbReference>
<dbReference type="InterPro" id="IPR016151">
    <property type="entry name" value="DNA_mismatch_repair_MutS_N"/>
</dbReference>